<dbReference type="SUPFAM" id="SSF46785">
    <property type="entry name" value="Winged helix' DNA-binding domain"/>
    <property type="match status" value="1"/>
</dbReference>
<dbReference type="Pfam" id="PF12840">
    <property type="entry name" value="HTH_20"/>
    <property type="match status" value="1"/>
</dbReference>
<evidence type="ECO:0000313" key="1">
    <source>
        <dbReference type="EMBL" id="MBX0297612.1"/>
    </source>
</evidence>
<dbReference type="Proteomes" id="UP001430455">
    <property type="component" value="Unassembled WGS sequence"/>
</dbReference>
<sequence length="119" mass="13292">MERGENDSPAALLQVFADDYSRMILLAADEEPRTAKDLSDVCDASLATIYRRLSTLREHDLVTVHSTVGSGGEHKQLFETTIDAFHVSISEGDLDLSVETRDELADNFTALWENFREST</sequence>
<evidence type="ECO:0000313" key="2">
    <source>
        <dbReference type="Proteomes" id="UP001430455"/>
    </source>
</evidence>
<gene>
    <name evidence="1" type="ORF">EGH23_22305</name>
</gene>
<accession>A0AAW4PK71</accession>
<dbReference type="CDD" id="cd00090">
    <property type="entry name" value="HTH_ARSR"/>
    <property type="match status" value="1"/>
</dbReference>
<reference evidence="1 2" key="1">
    <citation type="submission" date="2021-06" db="EMBL/GenBank/DDBJ databases">
        <title>Halomicroarcula sp. a new haloarchaeum isolated from saline soil.</title>
        <authorList>
            <person name="Duran-Viseras A."/>
            <person name="Sanchez-Porro C."/>
            <person name="Ventosa A."/>
        </authorList>
    </citation>
    <scope>NUCLEOTIDE SEQUENCE [LARGE SCALE GENOMIC DNA]</scope>
    <source>
        <strain evidence="1 2">F27</strain>
    </source>
</reference>
<proteinExistence type="predicted"/>
<protein>
    <submittedName>
        <fullName evidence="1">Helix-turn-helix domain-containing protein</fullName>
    </submittedName>
</protein>
<dbReference type="Gene3D" id="1.10.10.10">
    <property type="entry name" value="Winged helix-like DNA-binding domain superfamily/Winged helix DNA-binding domain"/>
    <property type="match status" value="1"/>
</dbReference>
<dbReference type="EMBL" id="RKLT01000023">
    <property type="protein sequence ID" value="MBX0297612.1"/>
    <property type="molecule type" value="Genomic_DNA"/>
</dbReference>
<dbReference type="InterPro" id="IPR036388">
    <property type="entry name" value="WH-like_DNA-bd_sf"/>
</dbReference>
<dbReference type="AlphaFoldDB" id="A0AAW4PK71"/>
<dbReference type="RefSeq" id="WP_220582198.1">
    <property type="nucleotide sequence ID" value="NZ_RKLT01000023.1"/>
</dbReference>
<dbReference type="InterPro" id="IPR036390">
    <property type="entry name" value="WH_DNA-bd_sf"/>
</dbReference>
<name>A0AAW4PK71_9EURY</name>
<keyword evidence="2" id="KW-1185">Reference proteome</keyword>
<organism evidence="1 2">
    <name type="scientific">Haloarcula nitratireducens</name>
    <dbReference type="NCBI Taxonomy" id="2487749"/>
    <lineage>
        <taxon>Archaea</taxon>
        <taxon>Methanobacteriati</taxon>
        <taxon>Methanobacteriota</taxon>
        <taxon>Stenosarchaea group</taxon>
        <taxon>Halobacteria</taxon>
        <taxon>Halobacteriales</taxon>
        <taxon>Haloarculaceae</taxon>
        <taxon>Haloarcula</taxon>
    </lineage>
</organism>
<dbReference type="InterPro" id="IPR011991">
    <property type="entry name" value="ArsR-like_HTH"/>
</dbReference>
<comment type="caution">
    <text evidence="1">The sequence shown here is derived from an EMBL/GenBank/DDBJ whole genome shotgun (WGS) entry which is preliminary data.</text>
</comment>